<dbReference type="SUPFAM" id="SSF56112">
    <property type="entry name" value="Protein kinase-like (PK-like)"/>
    <property type="match status" value="1"/>
</dbReference>
<feature type="domain" description="ABC1 atypical kinase-like" evidence="2">
    <location>
        <begin position="131"/>
        <end position="195"/>
    </location>
</feature>
<comment type="similarity">
    <text evidence="1">Belongs to the protein kinase superfamily. ADCK protein kinase family.</text>
</comment>
<dbReference type="InterPro" id="IPR011009">
    <property type="entry name" value="Kinase-like_dom_sf"/>
</dbReference>
<keyword evidence="4" id="KW-1185">Reference proteome</keyword>
<evidence type="ECO:0000313" key="4">
    <source>
        <dbReference type="Proteomes" id="UP001279734"/>
    </source>
</evidence>
<name>A0AAD3P2Y4_NEPGR</name>
<dbReference type="Pfam" id="PF03109">
    <property type="entry name" value="ABC1"/>
    <property type="match status" value="1"/>
</dbReference>
<evidence type="ECO:0000313" key="3">
    <source>
        <dbReference type="EMBL" id="GMG98573.1"/>
    </source>
</evidence>
<sequence>MGTFKFGKVRALIASNISNWPNLQVQGYSCTLLIFQILIRVLSKDEGPPMMSQLSYANRVVGNVVKVQWSGIEDAIGLDFYLIRGVGFLINEYVDITSSDIVVWLMNLQERFIKSLIIYRRGRRLGALSVASLGRLLEYGYFHVDPHPSNLLAIPEGKLALFDFGMMNETSEKARVDIIGHVVHMVNRDYEAMARDYYAMDFLSPGVNVSPTVPILRDFFDDALNSTVTGLNFKTLADGLALNADPTFKVLATSYPNIVKGLLIGRMYFRDALIEILILAAKGEIALNLIGCIRTIQTLVTRDSIPRVEVIFESPWKVYILQHEHDYSGDSSVR</sequence>
<dbReference type="PANTHER" id="PTHR10566">
    <property type="entry name" value="CHAPERONE-ACTIVITY OF BC1 COMPLEX CABC1 -RELATED"/>
    <property type="match status" value="1"/>
</dbReference>
<proteinExistence type="inferred from homology"/>
<gene>
    <name evidence="3" type="ORF">Nepgr_000413</name>
</gene>
<dbReference type="Proteomes" id="UP001279734">
    <property type="component" value="Unassembled WGS sequence"/>
</dbReference>
<accession>A0AAD3P2Y4</accession>
<dbReference type="InterPro" id="IPR050154">
    <property type="entry name" value="UbiB_kinase"/>
</dbReference>
<evidence type="ECO:0000259" key="2">
    <source>
        <dbReference type="Pfam" id="PF03109"/>
    </source>
</evidence>
<dbReference type="EMBL" id="BSYO01000001">
    <property type="protein sequence ID" value="GMG98573.1"/>
    <property type="molecule type" value="Genomic_DNA"/>
</dbReference>
<comment type="caution">
    <text evidence="3">The sequence shown here is derived from an EMBL/GenBank/DDBJ whole genome shotgun (WGS) entry which is preliminary data.</text>
</comment>
<evidence type="ECO:0000256" key="1">
    <source>
        <dbReference type="ARBA" id="ARBA00009670"/>
    </source>
</evidence>
<reference evidence="3" key="1">
    <citation type="submission" date="2023-05" db="EMBL/GenBank/DDBJ databases">
        <title>Nepenthes gracilis genome sequencing.</title>
        <authorList>
            <person name="Fukushima K."/>
        </authorList>
    </citation>
    <scope>NUCLEOTIDE SEQUENCE</scope>
    <source>
        <strain evidence="3">SING2019-196</strain>
    </source>
</reference>
<protein>
    <recommendedName>
        <fullName evidence="2">ABC1 atypical kinase-like domain-containing protein</fullName>
    </recommendedName>
</protein>
<dbReference type="InterPro" id="IPR004147">
    <property type="entry name" value="ABC1_dom"/>
</dbReference>
<dbReference type="AlphaFoldDB" id="A0AAD3P2Y4"/>
<organism evidence="3 4">
    <name type="scientific">Nepenthes gracilis</name>
    <name type="common">Slender pitcher plant</name>
    <dbReference type="NCBI Taxonomy" id="150966"/>
    <lineage>
        <taxon>Eukaryota</taxon>
        <taxon>Viridiplantae</taxon>
        <taxon>Streptophyta</taxon>
        <taxon>Embryophyta</taxon>
        <taxon>Tracheophyta</taxon>
        <taxon>Spermatophyta</taxon>
        <taxon>Magnoliopsida</taxon>
        <taxon>eudicotyledons</taxon>
        <taxon>Gunneridae</taxon>
        <taxon>Pentapetalae</taxon>
        <taxon>Caryophyllales</taxon>
        <taxon>Nepenthaceae</taxon>
        <taxon>Nepenthes</taxon>
    </lineage>
</organism>
<dbReference type="PANTHER" id="PTHR10566:SF120">
    <property type="entry name" value="PROTEIN ACTIVITY OF BC1 COMPLEX KINASE 3, CHLOROPLASTIC"/>
    <property type="match status" value="1"/>
</dbReference>